<dbReference type="RefSeq" id="WP_271733408.1">
    <property type="nucleotide sequence ID" value="NZ_JANQDP010000131.1"/>
</dbReference>
<gene>
    <name evidence="2" type="ORF">PN457_11215</name>
</gene>
<dbReference type="Proteomes" id="UP001212499">
    <property type="component" value="Unassembled WGS sequence"/>
</dbReference>
<dbReference type="PROSITE" id="PS51782">
    <property type="entry name" value="LYSM"/>
    <property type="match status" value="1"/>
</dbReference>
<name>A0ABT5ASC5_9CYAN</name>
<reference evidence="2 3" key="1">
    <citation type="submission" date="2023-01" db="EMBL/GenBank/DDBJ databases">
        <title>Genomes from the Australian National Cyanobacteria Reference Collection.</title>
        <authorList>
            <person name="Willis A."/>
            <person name="Lee E.M.F."/>
        </authorList>
    </citation>
    <scope>NUCLEOTIDE SEQUENCE [LARGE SCALE GENOMIC DNA]</scope>
    <source>
        <strain evidence="2 3">CS-1033</strain>
    </source>
</reference>
<dbReference type="InterPro" id="IPR036779">
    <property type="entry name" value="LysM_dom_sf"/>
</dbReference>
<protein>
    <submittedName>
        <fullName evidence="2">LysM peptidoglycan-binding domain-containing protein</fullName>
    </submittedName>
</protein>
<organism evidence="2 3">
    <name type="scientific">Anabaenopsis arnoldii</name>
    <dbReference type="NCBI Taxonomy" id="2152938"/>
    <lineage>
        <taxon>Bacteria</taxon>
        <taxon>Bacillati</taxon>
        <taxon>Cyanobacteriota</taxon>
        <taxon>Cyanophyceae</taxon>
        <taxon>Nostocales</taxon>
        <taxon>Nodulariaceae</taxon>
        <taxon>Anabaenopsis</taxon>
    </lineage>
</organism>
<evidence type="ECO:0000313" key="3">
    <source>
        <dbReference type="Proteomes" id="UP001212499"/>
    </source>
</evidence>
<accession>A0ABT5ASC5</accession>
<dbReference type="Gene3D" id="3.10.350.10">
    <property type="entry name" value="LysM domain"/>
    <property type="match status" value="1"/>
</dbReference>
<keyword evidence="3" id="KW-1185">Reference proteome</keyword>
<feature type="domain" description="LysM" evidence="1">
    <location>
        <begin position="161"/>
        <end position="208"/>
    </location>
</feature>
<comment type="caution">
    <text evidence="2">The sequence shown here is derived from an EMBL/GenBank/DDBJ whole genome shotgun (WGS) entry which is preliminary data.</text>
</comment>
<dbReference type="Pfam" id="PF19266">
    <property type="entry name" value="CIS_tube"/>
    <property type="match status" value="1"/>
</dbReference>
<dbReference type="Pfam" id="PF01476">
    <property type="entry name" value="LysM"/>
    <property type="match status" value="1"/>
</dbReference>
<dbReference type="InterPro" id="IPR045361">
    <property type="entry name" value="CIS_tube_prot_N"/>
</dbReference>
<dbReference type="InterPro" id="IPR018392">
    <property type="entry name" value="LysM"/>
</dbReference>
<dbReference type="EMBL" id="JAQMUH010000126">
    <property type="protein sequence ID" value="MDB9540222.1"/>
    <property type="molecule type" value="Genomic_DNA"/>
</dbReference>
<proteinExistence type="predicted"/>
<dbReference type="CDD" id="cd00118">
    <property type="entry name" value="LysM"/>
    <property type="match status" value="1"/>
</dbReference>
<sequence length="217" mass="24413">MALEKLKIKAEKSSEGDFADEIEVLFNPNQVQINKTGWTIGEKGLIPSKDLATLTIELFFDTTLTGSPPENVQQYTKKVFNLTRPRIGTSEKRPPRCKLTWGTIGGKDSVLLPDGVLESVTKTLTQFLEDGTPVRATLNCVFREWTEPEKQQKEENLIDDPVRIVKRGETLSSIAHEEYGDPNLWRIIAAENQLDNPRKIPPGLVLTIPPLRIESYT</sequence>
<evidence type="ECO:0000313" key="2">
    <source>
        <dbReference type="EMBL" id="MDB9540222.1"/>
    </source>
</evidence>
<evidence type="ECO:0000259" key="1">
    <source>
        <dbReference type="PROSITE" id="PS51782"/>
    </source>
</evidence>